<dbReference type="AlphaFoldDB" id="A0AAF1BG45"/>
<keyword evidence="4" id="KW-1185">Reference proteome</keyword>
<feature type="chain" id="PRO_5041963049" evidence="2">
    <location>
        <begin position="22"/>
        <end position="240"/>
    </location>
</feature>
<dbReference type="Proteomes" id="UP000827549">
    <property type="component" value="Chromosome 2"/>
</dbReference>
<dbReference type="EMBL" id="CP086715">
    <property type="protein sequence ID" value="WOO79166.1"/>
    <property type="molecule type" value="Genomic_DNA"/>
</dbReference>
<dbReference type="RefSeq" id="XP_062625198.1">
    <property type="nucleotide sequence ID" value="XM_062769214.1"/>
</dbReference>
<name>A0AAF1BG45_9TREE</name>
<feature type="signal peptide" evidence="2">
    <location>
        <begin position="1"/>
        <end position="21"/>
    </location>
</feature>
<gene>
    <name evidence="3" type="ORF">LOC62_02G002700</name>
</gene>
<organism evidence="3 4">
    <name type="scientific">Vanrija pseudolonga</name>
    <dbReference type="NCBI Taxonomy" id="143232"/>
    <lineage>
        <taxon>Eukaryota</taxon>
        <taxon>Fungi</taxon>
        <taxon>Dikarya</taxon>
        <taxon>Basidiomycota</taxon>
        <taxon>Agaricomycotina</taxon>
        <taxon>Tremellomycetes</taxon>
        <taxon>Trichosporonales</taxon>
        <taxon>Trichosporonaceae</taxon>
        <taxon>Vanrija</taxon>
    </lineage>
</organism>
<evidence type="ECO:0000256" key="2">
    <source>
        <dbReference type="SAM" id="SignalP"/>
    </source>
</evidence>
<evidence type="ECO:0000313" key="3">
    <source>
        <dbReference type="EMBL" id="WOO79166.1"/>
    </source>
</evidence>
<protein>
    <submittedName>
        <fullName evidence="3">Uncharacterized protein</fullName>
    </submittedName>
</protein>
<reference evidence="3" key="1">
    <citation type="submission" date="2023-10" db="EMBL/GenBank/DDBJ databases">
        <authorList>
            <person name="Noh H."/>
        </authorList>
    </citation>
    <scope>NUCLEOTIDE SEQUENCE</scope>
    <source>
        <strain evidence="3">DUCC4014</strain>
    </source>
</reference>
<sequence length="240" mass="25428">MISSPLLGLLVSLLAATQLQATAINSELVSIGFNIDLSASSELAKQVAGGAGFSFGYSWGEELSSTESHTCASPADFKEPPGLTPGQLYPKPCFQPQWTPKVDRVYFHLWTKILCHWDAEWEYKGIHYADYPILDHVGTATKGPKIARGVWDCSVNCINRPEIKANTCRAVGSTSPPPEPKPNDWTPAKQGSPAAGGGSGVTPAGNAQVASGAGEEQYQANEADLVPFTPGGKPWDVGST</sequence>
<keyword evidence="2" id="KW-0732">Signal</keyword>
<evidence type="ECO:0000256" key="1">
    <source>
        <dbReference type="SAM" id="MobiDB-lite"/>
    </source>
</evidence>
<proteinExistence type="predicted"/>
<feature type="region of interest" description="Disordered" evidence="1">
    <location>
        <begin position="168"/>
        <end position="240"/>
    </location>
</feature>
<dbReference type="GeneID" id="87805947"/>
<accession>A0AAF1BG45</accession>
<evidence type="ECO:0000313" key="4">
    <source>
        <dbReference type="Proteomes" id="UP000827549"/>
    </source>
</evidence>